<evidence type="ECO:0000256" key="1">
    <source>
        <dbReference type="SAM" id="Phobius"/>
    </source>
</evidence>
<gene>
    <name evidence="2" type="ORF">SAMN02745124_01668</name>
</gene>
<dbReference type="Proteomes" id="UP000184139">
    <property type="component" value="Unassembled WGS sequence"/>
</dbReference>
<feature type="transmembrane region" description="Helical" evidence="1">
    <location>
        <begin position="205"/>
        <end position="224"/>
    </location>
</feature>
<dbReference type="OrthoDB" id="5412242at2"/>
<protein>
    <submittedName>
        <fullName evidence="2">Uncharacterized protein</fullName>
    </submittedName>
</protein>
<evidence type="ECO:0000313" key="2">
    <source>
        <dbReference type="EMBL" id="SHH74199.1"/>
    </source>
</evidence>
<sequence length="384" mass="43549">MRNGSPVHPHFFLDKRLRAFILGLMVLAFLFGFADQVYDRNFERLHIFLFNLCSGGFIIIYHTENTARPSLRCYLFLGLSLLYAVLAFLNLYQGAALLSLLLGVLVESIRIRAFSLVPRDLLAPTVPVSDKFHHASILCLSLALFIATFVLLNDTVLHWLPYKNLTLNVFFLGFSFPVSLITMSVMFSYIRRSLAPPLYLVKQGFFWSVNLGVIIFFLFIIFDLQLAKTLIAVFLFITVILIFGYYLLLGIDVQQKHFLLSGMTFLVFTGITGVFYIVLAKYPEAYKQWGRLLLTGHAYLSLYGWSLSGLLILMRFNDFPLKLNSWLIIGFHWLVIGILAPLGKTDPFIAIAAIICYCLFLHLFFEEKGAGPMSRVSGTGGRTV</sequence>
<feature type="transmembrane region" description="Helical" evidence="1">
    <location>
        <begin position="230"/>
        <end position="251"/>
    </location>
</feature>
<organism evidence="2 3">
    <name type="scientific">Desulfofustis glycolicus DSM 9705</name>
    <dbReference type="NCBI Taxonomy" id="1121409"/>
    <lineage>
        <taxon>Bacteria</taxon>
        <taxon>Pseudomonadati</taxon>
        <taxon>Thermodesulfobacteriota</taxon>
        <taxon>Desulfobulbia</taxon>
        <taxon>Desulfobulbales</taxon>
        <taxon>Desulfocapsaceae</taxon>
        <taxon>Desulfofustis</taxon>
    </lineage>
</organism>
<accession>A0A1M5VG30</accession>
<feature type="transmembrane region" description="Helical" evidence="1">
    <location>
        <begin position="348"/>
        <end position="365"/>
    </location>
</feature>
<feature type="transmembrane region" description="Helical" evidence="1">
    <location>
        <begin position="258"/>
        <end position="278"/>
    </location>
</feature>
<keyword evidence="1" id="KW-1133">Transmembrane helix</keyword>
<feature type="transmembrane region" description="Helical" evidence="1">
    <location>
        <begin position="135"/>
        <end position="153"/>
    </location>
</feature>
<dbReference type="EMBL" id="FQXS01000008">
    <property type="protein sequence ID" value="SHH74199.1"/>
    <property type="molecule type" value="Genomic_DNA"/>
</dbReference>
<feature type="transmembrane region" description="Helical" evidence="1">
    <location>
        <begin position="44"/>
        <end position="61"/>
    </location>
</feature>
<dbReference type="RefSeq" id="WP_084540547.1">
    <property type="nucleotide sequence ID" value="NZ_FQXS01000008.1"/>
</dbReference>
<feature type="transmembrane region" description="Helical" evidence="1">
    <location>
        <begin position="20"/>
        <end position="38"/>
    </location>
</feature>
<keyword evidence="1" id="KW-0472">Membrane</keyword>
<feature type="transmembrane region" description="Helical" evidence="1">
    <location>
        <begin position="298"/>
        <end position="316"/>
    </location>
</feature>
<keyword evidence="3" id="KW-1185">Reference proteome</keyword>
<proteinExistence type="predicted"/>
<evidence type="ECO:0000313" key="3">
    <source>
        <dbReference type="Proteomes" id="UP000184139"/>
    </source>
</evidence>
<dbReference type="AlphaFoldDB" id="A0A1M5VG30"/>
<reference evidence="2 3" key="1">
    <citation type="submission" date="2016-11" db="EMBL/GenBank/DDBJ databases">
        <authorList>
            <person name="Jaros S."/>
            <person name="Januszkiewicz K."/>
            <person name="Wedrychowicz H."/>
        </authorList>
    </citation>
    <scope>NUCLEOTIDE SEQUENCE [LARGE SCALE GENOMIC DNA]</scope>
    <source>
        <strain evidence="2 3">DSM 9705</strain>
    </source>
</reference>
<feature type="transmembrane region" description="Helical" evidence="1">
    <location>
        <begin position="73"/>
        <end position="89"/>
    </location>
</feature>
<feature type="transmembrane region" description="Helical" evidence="1">
    <location>
        <begin position="323"/>
        <end position="342"/>
    </location>
</feature>
<keyword evidence="1" id="KW-0812">Transmembrane</keyword>
<name>A0A1M5VG30_9BACT</name>
<feature type="transmembrane region" description="Helical" evidence="1">
    <location>
        <begin position="165"/>
        <end position="185"/>
    </location>
</feature>